<dbReference type="InterPro" id="IPR003660">
    <property type="entry name" value="HAMP_dom"/>
</dbReference>
<dbReference type="AlphaFoldDB" id="A0A1M7I1D7"/>
<dbReference type="STRING" id="44933.SAMN05660971_02769"/>
<feature type="domain" description="HAMP" evidence="17">
    <location>
        <begin position="193"/>
        <end position="245"/>
    </location>
</feature>
<dbReference type="GO" id="GO:0000155">
    <property type="term" value="F:phosphorelay sensor kinase activity"/>
    <property type="evidence" value="ECO:0007669"/>
    <property type="project" value="InterPro"/>
</dbReference>
<dbReference type="InterPro" id="IPR004358">
    <property type="entry name" value="Sig_transdc_His_kin-like_C"/>
</dbReference>
<evidence type="ECO:0000256" key="5">
    <source>
        <dbReference type="ARBA" id="ARBA00022519"/>
    </source>
</evidence>
<dbReference type="InterPro" id="IPR003594">
    <property type="entry name" value="HATPase_dom"/>
</dbReference>
<dbReference type="Proteomes" id="UP000184123">
    <property type="component" value="Unassembled WGS sequence"/>
</dbReference>
<evidence type="ECO:0000313" key="18">
    <source>
        <dbReference type="EMBL" id="SHM34544.1"/>
    </source>
</evidence>
<dbReference type="RefSeq" id="WP_073435786.1">
    <property type="nucleotide sequence ID" value="NZ_BJXU01000070.1"/>
</dbReference>
<comment type="subcellular location">
    <subcellularLocation>
        <location evidence="2">Cell inner membrane</location>
        <topology evidence="2">Multi-pass membrane protein</topology>
    </subcellularLocation>
</comment>
<dbReference type="InterPro" id="IPR050980">
    <property type="entry name" value="2C_sensor_his_kinase"/>
</dbReference>
<dbReference type="CDD" id="cd06225">
    <property type="entry name" value="HAMP"/>
    <property type="match status" value="1"/>
</dbReference>
<dbReference type="OrthoDB" id="9804645at2"/>
<evidence type="ECO:0000256" key="10">
    <source>
        <dbReference type="ARBA" id="ARBA00022777"/>
    </source>
</evidence>
<evidence type="ECO:0000256" key="13">
    <source>
        <dbReference type="ARBA" id="ARBA00023012"/>
    </source>
</evidence>
<dbReference type="InterPro" id="IPR005467">
    <property type="entry name" value="His_kinase_dom"/>
</dbReference>
<feature type="domain" description="Histidine kinase" evidence="16">
    <location>
        <begin position="253"/>
        <end position="452"/>
    </location>
</feature>
<dbReference type="Gene3D" id="3.30.565.10">
    <property type="entry name" value="Histidine kinase-like ATPase, C-terminal domain"/>
    <property type="match status" value="1"/>
</dbReference>
<evidence type="ECO:0000256" key="14">
    <source>
        <dbReference type="ARBA" id="ARBA00023136"/>
    </source>
</evidence>
<dbReference type="EC" id="2.7.13.3" evidence="3"/>
<dbReference type="PRINTS" id="PR00344">
    <property type="entry name" value="BCTRLSENSOR"/>
</dbReference>
<evidence type="ECO:0000256" key="8">
    <source>
        <dbReference type="ARBA" id="ARBA00022692"/>
    </source>
</evidence>
<evidence type="ECO:0000256" key="12">
    <source>
        <dbReference type="ARBA" id="ARBA00022989"/>
    </source>
</evidence>
<evidence type="ECO:0000256" key="15">
    <source>
        <dbReference type="SAM" id="Phobius"/>
    </source>
</evidence>
<evidence type="ECO:0000259" key="16">
    <source>
        <dbReference type="PROSITE" id="PS50109"/>
    </source>
</evidence>
<dbReference type="GO" id="GO:0005524">
    <property type="term" value="F:ATP binding"/>
    <property type="evidence" value="ECO:0007669"/>
    <property type="project" value="UniProtKB-KW"/>
</dbReference>
<protein>
    <recommendedName>
        <fullName evidence="3">histidine kinase</fullName>
        <ecNumber evidence="3">2.7.13.3</ecNumber>
    </recommendedName>
</protein>
<evidence type="ECO:0000256" key="7">
    <source>
        <dbReference type="ARBA" id="ARBA00022679"/>
    </source>
</evidence>
<dbReference type="PROSITE" id="PS50109">
    <property type="entry name" value="HIS_KIN"/>
    <property type="match status" value="1"/>
</dbReference>
<dbReference type="InterPro" id="IPR003661">
    <property type="entry name" value="HisK_dim/P_dom"/>
</dbReference>
<dbReference type="PANTHER" id="PTHR44936:SF5">
    <property type="entry name" value="SENSOR HISTIDINE KINASE ENVZ"/>
    <property type="match status" value="1"/>
</dbReference>
<keyword evidence="4" id="KW-1003">Cell membrane</keyword>
<evidence type="ECO:0000256" key="11">
    <source>
        <dbReference type="ARBA" id="ARBA00022840"/>
    </source>
</evidence>
<gene>
    <name evidence="18" type="ORF">SAMN05660971_02769</name>
</gene>
<keyword evidence="14 15" id="KW-0472">Membrane</keyword>
<reference evidence="18 19" key="1">
    <citation type="submission" date="2016-11" db="EMBL/GenBank/DDBJ databases">
        <authorList>
            <person name="Jaros S."/>
            <person name="Januszkiewicz K."/>
            <person name="Wedrychowicz H."/>
        </authorList>
    </citation>
    <scope>NUCLEOTIDE SEQUENCE [LARGE SCALE GENOMIC DNA]</scope>
    <source>
        <strain evidence="18 19">DSM 4740</strain>
    </source>
</reference>
<dbReference type="SUPFAM" id="SSF55874">
    <property type="entry name" value="ATPase domain of HSP90 chaperone/DNA topoisomerase II/histidine kinase"/>
    <property type="match status" value="1"/>
</dbReference>
<sequence>MSFKCRFFGSLNGWFVANVIAAILIALAMNFLFLRLSGSLSNPPLRQVNELAMAAGVAKTLNRIPVNDRSSLAQDLSDDDINISWFSNHERLPILDSYKEEEKFSRIRQNIIELLGFENTRILFTDSDDESWAPAEEPYDERFYALAIQLEDDSWLRFSTRARLWGLNSGTRWLLVSVFVLLSTILISWVFGLWVTHPMRTFARAVEQFGIGAQRQPLQLRGPIEIRETQAAFNAMQTQIHRLLEGRTAMFSAISHDLRAPLTRLKLRSEFVDEKHQRQKIMSDIDELQSMVEACLVYFQQESQPEEMTRLELSELLHSVVDNFRDMGKTVTYRCAQAVIHEGQPTALKRAMTNLIDNAVKYAGHADVALYVTESTIVITVQDEGPGVPPECLSRLFDPFYRVEGSRNTQTGGYGLGLAASRSAVHFHGGELTIANRQPRGLIATIQLPLSGTDRRDAK</sequence>
<keyword evidence="10 18" id="KW-0418">Kinase</keyword>
<dbReference type="SMART" id="SM00304">
    <property type="entry name" value="HAMP"/>
    <property type="match status" value="1"/>
</dbReference>
<name>A0A1M7I1D7_9GAMM</name>
<evidence type="ECO:0000259" key="17">
    <source>
        <dbReference type="PROSITE" id="PS50885"/>
    </source>
</evidence>
<dbReference type="SMART" id="SM00387">
    <property type="entry name" value="HATPase_c"/>
    <property type="match status" value="1"/>
</dbReference>
<dbReference type="Pfam" id="PF02518">
    <property type="entry name" value="HATPase_c"/>
    <property type="match status" value="1"/>
</dbReference>
<keyword evidence="8 15" id="KW-0812">Transmembrane</keyword>
<evidence type="ECO:0000256" key="4">
    <source>
        <dbReference type="ARBA" id="ARBA00022475"/>
    </source>
</evidence>
<evidence type="ECO:0000256" key="9">
    <source>
        <dbReference type="ARBA" id="ARBA00022741"/>
    </source>
</evidence>
<dbReference type="InterPro" id="IPR036097">
    <property type="entry name" value="HisK_dim/P_sf"/>
</dbReference>
<dbReference type="InterPro" id="IPR036890">
    <property type="entry name" value="HATPase_C_sf"/>
</dbReference>
<keyword evidence="5" id="KW-0997">Cell inner membrane</keyword>
<comment type="catalytic activity">
    <reaction evidence="1">
        <text>ATP + protein L-histidine = ADP + protein N-phospho-L-histidine.</text>
        <dbReference type="EC" id="2.7.13.3"/>
    </reaction>
</comment>
<feature type="transmembrane region" description="Helical" evidence="15">
    <location>
        <begin position="12"/>
        <end position="34"/>
    </location>
</feature>
<keyword evidence="12 15" id="KW-1133">Transmembrane helix</keyword>
<feature type="transmembrane region" description="Helical" evidence="15">
    <location>
        <begin position="173"/>
        <end position="195"/>
    </location>
</feature>
<evidence type="ECO:0000256" key="2">
    <source>
        <dbReference type="ARBA" id="ARBA00004429"/>
    </source>
</evidence>
<organism evidence="18 19">
    <name type="scientific">Halomonas cupida</name>
    <dbReference type="NCBI Taxonomy" id="44933"/>
    <lineage>
        <taxon>Bacteria</taxon>
        <taxon>Pseudomonadati</taxon>
        <taxon>Pseudomonadota</taxon>
        <taxon>Gammaproteobacteria</taxon>
        <taxon>Oceanospirillales</taxon>
        <taxon>Halomonadaceae</taxon>
        <taxon>Halomonas</taxon>
    </lineage>
</organism>
<dbReference type="CDD" id="cd00082">
    <property type="entry name" value="HisKA"/>
    <property type="match status" value="1"/>
</dbReference>
<keyword evidence="13" id="KW-0902">Two-component regulatory system</keyword>
<dbReference type="EMBL" id="FRCA01000007">
    <property type="protein sequence ID" value="SHM34544.1"/>
    <property type="molecule type" value="Genomic_DNA"/>
</dbReference>
<dbReference type="PROSITE" id="PS50885">
    <property type="entry name" value="HAMP"/>
    <property type="match status" value="1"/>
</dbReference>
<proteinExistence type="predicted"/>
<keyword evidence="11" id="KW-0067">ATP-binding</keyword>
<dbReference type="PANTHER" id="PTHR44936">
    <property type="entry name" value="SENSOR PROTEIN CREC"/>
    <property type="match status" value="1"/>
</dbReference>
<keyword evidence="9" id="KW-0547">Nucleotide-binding</keyword>
<accession>A0A1M7I1D7</accession>
<evidence type="ECO:0000256" key="6">
    <source>
        <dbReference type="ARBA" id="ARBA00022553"/>
    </source>
</evidence>
<evidence type="ECO:0000256" key="1">
    <source>
        <dbReference type="ARBA" id="ARBA00000085"/>
    </source>
</evidence>
<dbReference type="SUPFAM" id="SSF47384">
    <property type="entry name" value="Homodimeric domain of signal transducing histidine kinase"/>
    <property type="match status" value="1"/>
</dbReference>
<evidence type="ECO:0000256" key="3">
    <source>
        <dbReference type="ARBA" id="ARBA00012438"/>
    </source>
</evidence>
<keyword evidence="7" id="KW-0808">Transferase</keyword>
<dbReference type="Pfam" id="PF00672">
    <property type="entry name" value="HAMP"/>
    <property type="match status" value="1"/>
</dbReference>
<evidence type="ECO:0000313" key="19">
    <source>
        <dbReference type="Proteomes" id="UP000184123"/>
    </source>
</evidence>
<keyword evidence="6" id="KW-0597">Phosphoprotein</keyword>
<dbReference type="SMART" id="SM00388">
    <property type="entry name" value="HisKA"/>
    <property type="match status" value="1"/>
</dbReference>
<dbReference type="Gene3D" id="1.10.287.130">
    <property type="match status" value="1"/>
</dbReference>
<dbReference type="GO" id="GO:0005886">
    <property type="term" value="C:plasma membrane"/>
    <property type="evidence" value="ECO:0007669"/>
    <property type="project" value="UniProtKB-SubCell"/>
</dbReference>